<evidence type="ECO:0000256" key="7">
    <source>
        <dbReference type="ARBA" id="ARBA00023146"/>
    </source>
</evidence>
<feature type="binding site" evidence="9">
    <location>
        <position position="234"/>
    </location>
    <ligand>
        <name>ATP</name>
        <dbReference type="ChEBI" id="CHEBI:30616"/>
    </ligand>
</feature>
<dbReference type="PANTHER" id="PTHR43097:SF5">
    <property type="entry name" value="GLUTAMATE--TRNA LIGASE"/>
    <property type="match status" value="1"/>
</dbReference>
<comment type="subcellular location">
    <subcellularLocation>
        <location evidence="9">Cytoplasm</location>
    </subcellularLocation>
</comment>
<dbReference type="InterPro" id="IPR020059">
    <property type="entry name" value="Glu/Gln-tRNA-synth_Ib_codon-bd"/>
</dbReference>
<keyword evidence="2 9" id="KW-0963">Cytoplasm</keyword>
<dbReference type="InterPro" id="IPR020058">
    <property type="entry name" value="Glu/Gln-tRNA-synth_Ib_cat-dom"/>
</dbReference>
<dbReference type="GO" id="GO:0004819">
    <property type="term" value="F:glutamine-tRNA ligase activity"/>
    <property type="evidence" value="ECO:0007669"/>
    <property type="project" value="UniProtKB-UniRule"/>
</dbReference>
<feature type="domain" description="Glutamyl/glutaminyl-tRNA synthetase class Ib anti-codon binding" evidence="12">
    <location>
        <begin position="343"/>
        <end position="443"/>
    </location>
</feature>
<evidence type="ECO:0000313" key="14">
    <source>
        <dbReference type="EMBL" id="XDT73404.1"/>
    </source>
</evidence>
<keyword evidence="3 9" id="KW-0436">Ligase</keyword>
<name>A0AB39UYH4_9GAMM</name>
<accession>A0AB39UYH4</accession>
<dbReference type="NCBIfam" id="NF011291">
    <property type="entry name" value="PRK14703.1"/>
    <property type="match status" value="1"/>
</dbReference>
<gene>
    <name evidence="9" type="primary">glnS</name>
    <name evidence="14" type="ORF">AAIA72_05390</name>
</gene>
<dbReference type="RefSeq" id="WP_369602395.1">
    <property type="nucleotide sequence ID" value="NZ_CP154858.1"/>
</dbReference>
<evidence type="ECO:0000256" key="3">
    <source>
        <dbReference type="ARBA" id="ARBA00022598"/>
    </source>
</evidence>
<dbReference type="InterPro" id="IPR011035">
    <property type="entry name" value="Ribosomal_bL25/Gln-tRNA_synth"/>
</dbReference>
<dbReference type="Gene3D" id="2.40.240.10">
    <property type="entry name" value="Ribosomal Protein L25, Chain P"/>
    <property type="match status" value="2"/>
</dbReference>
<comment type="caution">
    <text evidence="9">Lacks conserved residue(s) required for the propagation of feature annotation.</text>
</comment>
<dbReference type="Pfam" id="PF20974">
    <property type="entry name" value="tRNA-synt_1c_C2"/>
    <property type="match status" value="1"/>
</dbReference>
<organism evidence="14">
    <name type="scientific">Thermohahella caldifontis</name>
    <dbReference type="NCBI Taxonomy" id="3142973"/>
    <lineage>
        <taxon>Bacteria</taxon>
        <taxon>Pseudomonadati</taxon>
        <taxon>Pseudomonadota</taxon>
        <taxon>Gammaproteobacteria</taxon>
        <taxon>Oceanospirillales</taxon>
        <taxon>Hahellaceae</taxon>
        <taxon>Thermohahella</taxon>
    </lineage>
</organism>
<dbReference type="EC" id="6.1.1.18" evidence="9"/>
<dbReference type="InterPro" id="IPR004514">
    <property type="entry name" value="Gln-tRNA-synth"/>
</dbReference>
<dbReference type="InterPro" id="IPR000924">
    <property type="entry name" value="Glu/Gln-tRNA-synth"/>
</dbReference>
<feature type="domain" description="tRNA synthetases class I (E and Q) anti-codon binding" evidence="13">
    <location>
        <begin position="459"/>
        <end position="534"/>
    </location>
</feature>
<proteinExistence type="inferred from homology"/>
<dbReference type="HAMAP" id="MF_00126">
    <property type="entry name" value="Gln_tRNA_synth"/>
    <property type="match status" value="1"/>
</dbReference>
<dbReference type="SUPFAM" id="SSF50715">
    <property type="entry name" value="Ribosomal protein L25-like"/>
    <property type="match status" value="1"/>
</dbReference>
<dbReference type="GO" id="GO:0006425">
    <property type="term" value="P:glutaminyl-tRNA aminoacylation"/>
    <property type="evidence" value="ECO:0007669"/>
    <property type="project" value="UniProtKB-UniRule"/>
</dbReference>
<dbReference type="AlphaFoldDB" id="A0AB39UYH4"/>
<evidence type="ECO:0000256" key="8">
    <source>
        <dbReference type="ARBA" id="ARBA00048270"/>
    </source>
</evidence>
<feature type="domain" description="Glutamyl/glutaminyl-tRNA synthetase class Ib catalytic" evidence="11">
    <location>
        <begin position="30"/>
        <end position="340"/>
    </location>
</feature>
<evidence type="ECO:0000256" key="6">
    <source>
        <dbReference type="ARBA" id="ARBA00022917"/>
    </source>
</evidence>
<comment type="similarity">
    <text evidence="1 9 10">Belongs to the class-I aminoacyl-tRNA synthetase family.</text>
</comment>
<dbReference type="FunFam" id="3.40.50.620:FF:000037">
    <property type="entry name" value="Glutamine--tRNA ligase cytoplasmic"/>
    <property type="match status" value="1"/>
</dbReference>
<dbReference type="FunFam" id="2.40.240.10:FF:000001">
    <property type="entry name" value="Glutamine--tRNA ligase"/>
    <property type="match status" value="1"/>
</dbReference>
<dbReference type="FunFam" id="3.90.800.10:FF:000001">
    <property type="entry name" value="Glutamine--tRNA ligase"/>
    <property type="match status" value="1"/>
</dbReference>
<dbReference type="InterPro" id="IPR020056">
    <property type="entry name" value="Rbsml_bL25/Gln-tRNA_synth_N"/>
</dbReference>
<feature type="binding site" evidence="9">
    <location>
        <begin position="264"/>
        <end position="265"/>
    </location>
    <ligand>
        <name>ATP</name>
        <dbReference type="ChEBI" id="CHEBI:30616"/>
    </ligand>
</feature>
<feature type="short sequence motif" description="'HIGH' region" evidence="9">
    <location>
        <begin position="36"/>
        <end position="46"/>
    </location>
</feature>
<dbReference type="PANTHER" id="PTHR43097">
    <property type="entry name" value="GLUTAMINE-TRNA LIGASE"/>
    <property type="match status" value="1"/>
</dbReference>
<dbReference type="Gene3D" id="3.40.50.620">
    <property type="entry name" value="HUPs"/>
    <property type="match status" value="1"/>
</dbReference>
<dbReference type="SUPFAM" id="SSF52374">
    <property type="entry name" value="Nucleotidylyl transferase"/>
    <property type="match status" value="1"/>
</dbReference>
<evidence type="ECO:0000256" key="4">
    <source>
        <dbReference type="ARBA" id="ARBA00022741"/>
    </source>
</evidence>
<feature type="binding site" evidence="9">
    <location>
        <begin position="43"/>
        <end position="49"/>
    </location>
    <ligand>
        <name>ATP</name>
        <dbReference type="ChEBI" id="CHEBI:30616"/>
    </ligand>
</feature>
<sequence length="562" mass="64207">MSDSTFPRLKDNFITQIIDEDLAAGRHQRIVTRFPPEPNGFLHIGHAKSICLNFGIAERYENAVCHLRFDDTNPEKEDQDYVNAIMEDVRWLGFSWEGPVRYASGYFDAIYEAALELIRKGLAYVCQLTPEQIAEYRGTLKTPGRNSPYRDRSVEENLALFERMRKGEFADGEAVLRAKIDMASPNINLRDPILYRVRHASHHQTGDRWCIYPMYDFTHPISDALEGITHSLCTLEFEDHRPLYDWVIENVTLPARPRQIEFARLNINYTVTSKRKLKQLVDEGHVAGWDDPRMPTLAGLRRRGYTPAAIRNFCNAIGVTRSEGVVDMAMLEHAIRDDLNEHAPRAMCVMRPLKVVLTNLPEGHLEYVDAPLHPQYPERGSRRLPFTREVFIDADDFRESANKKFKRLVLGKSVRLRNAYVISCQEVVKNDAGEPVELRCTVDLDTLGKDPAEGKVKGVIHWVSAELSQPVEVRLYDRLFKHPAPDADKATPFTAHLNPESLVVVEQARAEINLKDARPGEPWQFEREGYFVRDPDDTASGLPVFNRTVTLRDSWAKMEAGA</sequence>
<dbReference type="Pfam" id="PF03950">
    <property type="entry name" value="tRNA-synt_1c_C"/>
    <property type="match status" value="1"/>
</dbReference>
<dbReference type="CDD" id="cd00807">
    <property type="entry name" value="GlnRS_core"/>
    <property type="match status" value="1"/>
</dbReference>
<comment type="catalytic activity">
    <reaction evidence="8 9">
        <text>tRNA(Gln) + L-glutamine + ATP = L-glutaminyl-tRNA(Gln) + AMP + diphosphate</text>
        <dbReference type="Rhea" id="RHEA:20121"/>
        <dbReference type="Rhea" id="RHEA-COMP:9662"/>
        <dbReference type="Rhea" id="RHEA-COMP:9681"/>
        <dbReference type="ChEBI" id="CHEBI:30616"/>
        <dbReference type="ChEBI" id="CHEBI:33019"/>
        <dbReference type="ChEBI" id="CHEBI:58359"/>
        <dbReference type="ChEBI" id="CHEBI:78442"/>
        <dbReference type="ChEBI" id="CHEBI:78521"/>
        <dbReference type="ChEBI" id="CHEBI:456215"/>
        <dbReference type="EC" id="6.1.1.18"/>
    </reaction>
</comment>
<dbReference type="PRINTS" id="PR00987">
    <property type="entry name" value="TRNASYNTHGLU"/>
</dbReference>
<evidence type="ECO:0000256" key="2">
    <source>
        <dbReference type="ARBA" id="ARBA00022490"/>
    </source>
</evidence>
<dbReference type="InterPro" id="IPR001412">
    <property type="entry name" value="aa-tRNA-synth_I_CS"/>
</dbReference>
<feature type="binding site" evidence="9">
    <location>
        <begin position="37"/>
        <end position="39"/>
    </location>
    <ligand>
        <name>ATP</name>
        <dbReference type="ChEBI" id="CHEBI:30616"/>
    </ligand>
</feature>
<dbReference type="NCBIfam" id="TIGR00440">
    <property type="entry name" value="glnS"/>
    <property type="match status" value="1"/>
</dbReference>
<evidence type="ECO:0000256" key="9">
    <source>
        <dbReference type="HAMAP-Rule" id="MF_00126"/>
    </source>
</evidence>
<dbReference type="KEGG" id="tcd:AAIA72_05390"/>
<dbReference type="InterPro" id="IPR022861">
    <property type="entry name" value="Gln_tRNA_ligase_bac"/>
</dbReference>
<dbReference type="InterPro" id="IPR049437">
    <property type="entry name" value="tRNA-synt_1c_C2"/>
</dbReference>
<comment type="subunit">
    <text evidence="9">Monomer.</text>
</comment>
<dbReference type="EMBL" id="CP154858">
    <property type="protein sequence ID" value="XDT73404.1"/>
    <property type="molecule type" value="Genomic_DNA"/>
</dbReference>
<dbReference type="Pfam" id="PF00749">
    <property type="entry name" value="tRNA-synt_1c"/>
    <property type="match status" value="1"/>
</dbReference>
<dbReference type="GO" id="GO:0005524">
    <property type="term" value="F:ATP binding"/>
    <property type="evidence" value="ECO:0007669"/>
    <property type="project" value="UniProtKB-UniRule"/>
</dbReference>
<dbReference type="FunFam" id="1.10.1160.10:FF:000001">
    <property type="entry name" value="Glutamine--tRNA ligase"/>
    <property type="match status" value="1"/>
</dbReference>
<dbReference type="GO" id="GO:0005829">
    <property type="term" value="C:cytosol"/>
    <property type="evidence" value="ECO:0007669"/>
    <property type="project" value="TreeGrafter"/>
</dbReference>
<feature type="binding site" evidence="9">
    <location>
        <position position="70"/>
    </location>
    <ligand>
        <name>L-glutamine</name>
        <dbReference type="ChEBI" id="CHEBI:58359"/>
    </ligand>
</feature>
<feature type="short sequence motif" description="'KMSKS' region" evidence="9">
    <location>
        <begin position="271"/>
        <end position="275"/>
    </location>
</feature>
<evidence type="ECO:0000259" key="12">
    <source>
        <dbReference type="Pfam" id="PF03950"/>
    </source>
</evidence>
<feature type="binding site" evidence="9">
    <location>
        <position position="215"/>
    </location>
    <ligand>
        <name>L-glutamine</name>
        <dbReference type="ChEBI" id="CHEBI:58359"/>
    </ligand>
</feature>
<keyword evidence="4 9" id="KW-0547">Nucleotide-binding</keyword>
<keyword evidence="7 9" id="KW-0030">Aminoacyl-tRNA synthetase</keyword>
<evidence type="ECO:0000259" key="13">
    <source>
        <dbReference type="Pfam" id="PF20974"/>
    </source>
</evidence>
<protein>
    <recommendedName>
        <fullName evidence="9">Glutamine--tRNA ligase</fullName>
        <ecNumber evidence="9">6.1.1.18</ecNumber>
    </recommendedName>
    <alternativeName>
        <fullName evidence="9">Glutaminyl-tRNA synthetase</fullName>
        <shortName evidence="9">GlnRS</shortName>
    </alternativeName>
</protein>
<reference evidence="14" key="1">
    <citation type="submission" date="2024-05" db="EMBL/GenBank/DDBJ databases">
        <title>Genome sequencing of novel strain.</title>
        <authorList>
            <person name="Ganbat D."/>
            <person name="Ganbat S."/>
            <person name="Lee S.-J."/>
        </authorList>
    </citation>
    <scope>NUCLEOTIDE SEQUENCE</scope>
    <source>
        <strain evidence="14">SMD15-11</strain>
    </source>
</reference>
<dbReference type="InterPro" id="IPR014729">
    <property type="entry name" value="Rossmann-like_a/b/a_fold"/>
</dbReference>
<dbReference type="GO" id="GO:0006424">
    <property type="term" value="P:glutamyl-tRNA aminoacylation"/>
    <property type="evidence" value="ECO:0007669"/>
    <property type="project" value="UniProtKB-UniRule"/>
</dbReference>
<evidence type="ECO:0000256" key="10">
    <source>
        <dbReference type="RuleBase" id="RU363037"/>
    </source>
</evidence>
<evidence type="ECO:0000256" key="1">
    <source>
        <dbReference type="ARBA" id="ARBA00005594"/>
    </source>
</evidence>
<keyword evidence="5 9" id="KW-0067">ATP-binding</keyword>
<evidence type="ECO:0000256" key="5">
    <source>
        <dbReference type="ARBA" id="ARBA00022840"/>
    </source>
</evidence>
<dbReference type="PROSITE" id="PS00178">
    <property type="entry name" value="AA_TRNA_LIGASE_I"/>
    <property type="match status" value="1"/>
</dbReference>
<evidence type="ECO:0000259" key="11">
    <source>
        <dbReference type="Pfam" id="PF00749"/>
    </source>
</evidence>
<dbReference type="InterPro" id="IPR050132">
    <property type="entry name" value="Gln/Glu-tRNA_Ligase"/>
</dbReference>
<keyword evidence="6 9" id="KW-0648">Protein biosynthesis</keyword>